<keyword evidence="2" id="KW-1185">Reference proteome</keyword>
<evidence type="ECO:0008006" key="3">
    <source>
        <dbReference type="Google" id="ProtNLM"/>
    </source>
</evidence>
<dbReference type="InterPro" id="IPR027417">
    <property type="entry name" value="P-loop_NTPase"/>
</dbReference>
<organism evidence="1 2">
    <name type="scientific">Halomonas nitroreducens</name>
    <dbReference type="NCBI Taxonomy" id="447425"/>
    <lineage>
        <taxon>Bacteria</taxon>
        <taxon>Pseudomonadati</taxon>
        <taxon>Pseudomonadota</taxon>
        <taxon>Gammaproteobacteria</taxon>
        <taxon>Oceanospirillales</taxon>
        <taxon>Halomonadaceae</taxon>
        <taxon>Halomonas</taxon>
    </lineage>
</organism>
<evidence type="ECO:0000313" key="1">
    <source>
        <dbReference type="EMBL" id="RTQ97918.1"/>
    </source>
</evidence>
<reference evidence="1 2" key="1">
    <citation type="submission" date="2018-12" db="EMBL/GenBank/DDBJ databases">
        <authorList>
            <person name="Yu L."/>
        </authorList>
    </citation>
    <scope>NUCLEOTIDE SEQUENCE [LARGE SCALE GENOMIC DNA]</scope>
    <source>
        <strain evidence="1 2">11S</strain>
    </source>
</reference>
<dbReference type="AlphaFoldDB" id="A0A431UYA0"/>
<gene>
    <name evidence="1" type="ORF">EKG36_19590</name>
</gene>
<evidence type="ECO:0000313" key="2">
    <source>
        <dbReference type="Proteomes" id="UP000267400"/>
    </source>
</evidence>
<protein>
    <recommendedName>
        <fullName evidence="3">Sulfotransferase domain-containing protein</fullName>
    </recommendedName>
</protein>
<dbReference type="SUPFAM" id="SSF52540">
    <property type="entry name" value="P-loop containing nucleoside triphosphate hydrolases"/>
    <property type="match status" value="1"/>
</dbReference>
<accession>A0A431UYA0</accession>
<sequence>MRKIVHIGQMKSGTTYIQNSFHQNREELYRQGYLYPGSLFNHQHACYGICGSDIPWIRSGREWEQLGSDLVGEINSSGKDVILSAEALSCMNEKGIASFIEKINGVDKVVITVRNFHRVILSAWQQSIKGGGIKSLPEFIHHIGFCRSENIGMWKNYSFGDSARIWAKHAPVDIIVANGNQPSSYLLEKFCESCGVGEVSEPKLDSSQENKSLKREDAELLRSLNILNKEMPKESRYEYIRWLLKKGLFPAASLEEGSKIKIPEGFVKEISGWAEDEIEKIPKEVEIIGDINGLAKINSDDVDKEGAGEGFDVDHLSRFNLIAKLIFKNS</sequence>
<dbReference type="Proteomes" id="UP000267400">
    <property type="component" value="Unassembled WGS sequence"/>
</dbReference>
<dbReference type="RefSeq" id="WP_126486963.1">
    <property type="nucleotide sequence ID" value="NZ_RXNS01000028.1"/>
</dbReference>
<comment type="caution">
    <text evidence="1">The sequence shown here is derived from an EMBL/GenBank/DDBJ whole genome shotgun (WGS) entry which is preliminary data.</text>
</comment>
<name>A0A431UYA0_9GAMM</name>
<dbReference type="OrthoDB" id="547265at2"/>
<dbReference type="EMBL" id="RXNS01000028">
    <property type="protein sequence ID" value="RTQ97918.1"/>
    <property type="molecule type" value="Genomic_DNA"/>
</dbReference>
<proteinExistence type="predicted"/>